<accession>A0A4Q9VFG4</accession>
<dbReference type="AlphaFoldDB" id="A0A4Q9VFG4"/>
<comment type="caution">
    <text evidence="1">The sequence shown here is derived from an EMBL/GenBank/DDBJ whole genome shotgun (WGS) entry which is preliminary data.</text>
</comment>
<keyword evidence="2" id="KW-1185">Reference proteome</keyword>
<name>A0A4Q9VFG4_9HYPH</name>
<organism evidence="1 2">
    <name type="scientific">Siculibacillus lacustris</name>
    <dbReference type="NCBI Taxonomy" id="1549641"/>
    <lineage>
        <taxon>Bacteria</taxon>
        <taxon>Pseudomonadati</taxon>
        <taxon>Pseudomonadota</taxon>
        <taxon>Alphaproteobacteria</taxon>
        <taxon>Hyphomicrobiales</taxon>
        <taxon>Ancalomicrobiaceae</taxon>
        <taxon>Siculibacillus</taxon>
    </lineage>
</organism>
<evidence type="ECO:0000313" key="2">
    <source>
        <dbReference type="Proteomes" id="UP000292781"/>
    </source>
</evidence>
<proteinExistence type="predicted"/>
<protein>
    <recommendedName>
        <fullName evidence="3">Glycosyltransferase family 2 protein</fullName>
    </recommendedName>
</protein>
<dbReference type="OrthoDB" id="561165at2"/>
<evidence type="ECO:0000313" key="1">
    <source>
        <dbReference type="EMBL" id="TBW33518.1"/>
    </source>
</evidence>
<dbReference type="EMBL" id="SJFN01000043">
    <property type="protein sequence ID" value="TBW33518.1"/>
    <property type="molecule type" value="Genomic_DNA"/>
</dbReference>
<reference evidence="1 2" key="1">
    <citation type="submission" date="2019-02" db="EMBL/GenBank/DDBJ databases">
        <title>Siculibacillus lacustris gen. nov., sp. nov., a new rosette-forming bacterium isolated from a freshwater crater lake (Lake St. Ana, Romania).</title>
        <authorList>
            <person name="Felfoldi T."/>
            <person name="Marton Z."/>
            <person name="Szabo A."/>
            <person name="Mentes A."/>
            <person name="Boka K."/>
            <person name="Marialigeti K."/>
            <person name="Mathe I."/>
            <person name="Koncz M."/>
            <person name="Schumann P."/>
            <person name="Toth E."/>
        </authorList>
    </citation>
    <scope>NUCLEOTIDE SEQUENCE [LARGE SCALE GENOMIC DNA]</scope>
    <source>
        <strain evidence="1 2">SA-279</strain>
    </source>
</reference>
<dbReference type="InterPro" id="IPR029044">
    <property type="entry name" value="Nucleotide-diphossugar_trans"/>
</dbReference>
<dbReference type="SUPFAM" id="SSF53448">
    <property type="entry name" value="Nucleotide-diphospho-sugar transferases"/>
    <property type="match status" value="1"/>
</dbReference>
<dbReference type="Gene3D" id="3.90.550.40">
    <property type="match status" value="1"/>
</dbReference>
<gene>
    <name evidence="1" type="ORF">EYW49_20195</name>
</gene>
<dbReference type="Proteomes" id="UP000292781">
    <property type="component" value="Unassembled WGS sequence"/>
</dbReference>
<sequence length="245" mass="27334">MIYLATPAYGGLVTTRYMLSIMQLTAHGLQNGYSTTLNLLGKDSLITRSRNTLVANFLTVPEATHFMFVDADIGFEAEQVQRMLDFDEDVVAGMYPLKAMNWNQPAHVVAGEPPETAMLHYVGQFCAGDQLEVRDGFVTGEYCGTGFMLMKRAVIERMVAAYPETAYRSDHVYVQNAAEGVKYHALFECMIDPETGEYLSEDFGFCRRWRKLGGKIWLDALGSLSHTGSFDFVGNPAARFFKGLT</sequence>
<evidence type="ECO:0008006" key="3">
    <source>
        <dbReference type="Google" id="ProtNLM"/>
    </source>
</evidence>